<evidence type="ECO:0000313" key="1">
    <source>
        <dbReference type="EMBL" id="GBP86683.1"/>
    </source>
</evidence>
<reference evidence="1 2" key="1">
    <citation type="journal article" date="2019" name="Commun. Biol.">
        <title>The bagworm genome reveals a unique fibroin gene that provides high tensile strength.</title>
        <authorList>
            <person name="Kono N."/>
            <person name="Nakamura H."/>
            <person name="Ohtoshi R."/>
            <person name="Tomita M."/>
            <person name="Numata K."/>
            <person name="Arakawa K."/>
        </authorList>
    </citation>
    <scope>NUCLEOTIDE SEQUENCE [LARGE SCALE GENOMIC DNA]</scope>
</reference>
<proteinExistence type="predicted"/>
<dbReference type="Proteomes" id="UP000299102">
    <property type="component" value="Unassembled WGS sequence"/>
</dbReference>
<protein>
    <submittedName>
        <fullName evidence="1">Uncharacterized protein</fullName>
    </submittedName>
</protein>
<evidence type="ECO:0000313" key="2">
    <source>
        <dbReference type="Proteomes" id="UP000299102"/>
    </source>
</evidence>
<gene>
    <name evidence="1" type="ORF">EVAR_103627_1</name>
</gene>
<accession>A0A4C1ZHT7</accession>
<sequence length="117" mass="13164">MHRDTPLFSSRYHLKEQTSMLIVGGHWSLPPWKLANQEKSLVSPAFSEGIDASRAERLGRLSIACSALSLTPSAQAERDNESCFFGPSSNSIRKMKLFASVARRGEARRWRRDEVNS</sequence>
<dbReference type="EMBL" id="BGZK01001809">
    <property type="protein sequence ID" value="GBP86683.1"/>
    <property type="molecule type" value="Genomic_DNA"/>
</dbReference>
<dbReference type="AlphaFoldDB" id="A0A4C1ZHT7"/>
<comment type="caution">
    <text evidence="1">The sequence shown here is derived from an EMBL/GenBank/DDBJ whole genome shotgun (WGS) entry which is preliminary data.</text>
</comment>
<organism evidence="1 2">
    <name type="scientific">Eumeta variegata</name>
    <name type="common">Bagworm moth</name>
    <name type="synonym">Eumeta japonica</name>
    <dbReference type="NCBI Taxonomy" id="151549"/>
    <lineage>
        <taxon>Eukaryota</taxon>
        <taxon>Metazoa</taxon>
        <taxon>Ecdysozoa</taxon>
        <taxon>Arthropoda</taxon>
        <taxon>Hexapoda</taxon>
        <taxon>Insecta</taxon>
        <taxon>Pterygota</taxon>
        <taxon>Neoptera</taxon>
        <taxon>Endopterygota</taxon>
        <taxon>Lepidoptera</taxon>
        <taxon>Glossata</taxon>
        <taxon>Ditrysia</taxon>
        <taxon>Tineoidea</taxon>
        <taxon>Psychidae</taxon>
        <taxon>Oiketicinae</taxon>
        <taxon>Eumeta</taxon>
    </lineage>
</organism>
<keyword evidence="2" id="KW-1185">Reference proteome</keyword>
<name>A0A4C1ZHT7_EUMVA</name>
<dbReference type="OrthoDB" id="6931130at2759"/>